<accession>A0A0J9BG43</accession>
<evidence type="ECO:0000256" key="2">
    <source>
        <dbReference type="SAM" id="MobiDB-lite"/>
    </source>
</evidence>
<gene>
    <name evidence="4" type="ORF">HMPREF9470_00483</name>
</gene>
<dbReference type="SUPFAM" id="SSF81296">
    <property type="entry name" value="E set domains"/>
    <property type="match status" value="1"/>
</dbReference>
<dbReference type="Gene3D" id="2.60.40.10">
    <property type="entry name" value="Immunoglobulins"/>
    <property type="match status" value="1"/>
</dbReference>
<name>A0A0J9BG43_9FIRM</name>
<dbReference type="AlphaFoldDB" id="A0A0J9BG43"/>
<feature type="compositionally biased region" description="Basic and acidic residues" evidence="2">
    <location>
        <begin position="614"/>
        <end position="626"/>
    </location>
</feature>
<dbReference type="InterPro" id="IPR017853">
    <property type="entry name" value="GH"/>
</dbReference>
<dbReference type="PATRIC" id="fig|742734.4.peg.516"/>
<dbReference type="SUPFAM" id="SSF51445">
    <property type="entry name" value="(Trans)glycosidases"/>
    <property type="match status" value="1"/>
</dbReference>
<evidence type="ECO:0000259" key="3">
    <source>
        <dbReference type="SMART" id="SM00642"/>
    </source>
</evidence>
<organism evidence="4 5">
    <name type="scientific">[Clostridium] citroniae WAL-19142</name>
    <dbReference type="NCBI Taxonomy" id="742734"/>
    <lineage>
        <taxon>Bacteria</taxon>
        <taxon>Bacillati</taxon>
        <taxon>Bacillota</taxon>
        <taxon>Clostridia</taxon>
        <taxon>Lachnospirales</taxon>
        <taxon>Lachnospiraceae</taxon>
        <taxon>Enterocloster</taxon>
    </lineage>
</organism>
<dbReference type="OrthoDB" id="9761875at2"/>
<dbReference type="PANTHER" id="PTHR43002">
    <property type="entry name" value="GLYCOGEN DEBRANCHING ENZYME"/>
    <property type="match status" value="1"/>
</dbReference>
<dbReference type="InterPro" id="IPR013783">
    <property type="entry name" value="Ig-like_fold"/>
</dbReference>
<comment type="similarity">
    <text evidence="1">Belongs to the glycosyl hydrolase 13 family.</text>
</comment>
<evidence type="ECO:0000313" key="4">
    <source>
        <dbReference type="EMBL" id="KMW11196.1"/>
    </source>
</evidence>
<dbReference type="InterPro" id="IPR013780">
    <property type="entry name" value="Glyco_hydro_b"/>
</dbReference>
<feature type="domain" description="Glycosyl hydrolase family 13 catalytic" evidence="3">
    <location>
        <begin position="141"/>
        <end position="486"/>
    </location>
</feature>
<dbReference type="InterPro" id="IPR006047">
    <property type="entry name" value="GH13_cat_dom"/>
</dbReference>
<evidence type="ECO:0000313" key="5">
    <source>
        <dbReference type="Proteomes" id="UP000037392"/>
    </source>
</evidence>
<dbReference type="GO" id="GO:0005975">
    <property type="term" value="P:carbohydrate metabolic process"/>
    <property type="evidence" value="ECO:0007669"/>
    <property type="project" value="InterPro"/>
</dbReference>
<dbReference type="Proteomes" id="UP000037392">
    <property type="component" value="Unassembled WGS sequence"/>
</dbReference>
<evidence type="ECO:0000256" key="1">
    <source>
        <dbReference type="ARBA" id="ARBA00008061"/>
    </source>
</evidence>
<dbReference type="RefSeq" id="WP_082173778.1">
    <property type="nucleotide sequence ID" value="NZ_KQ235875.1"/>
</dbReference>
<proteinExistence type="inferred from homology"/>
<dbReference type="GeneID" id="93163037"/>
<dbReference type="Gene3D" id="2.60.40.1180">
    <property type="entry name" value="Golgi alpha-mannosidase II"/>
    <property type="match status" value="1"/>
</dbReference>
<sequence length="695" mass="77449">MKESFQIDRSDGKIYAMGVTAVAGGMHFSFASKGAHCALLLFKKGADTPLARIGFQDSMRTGDVWSVTVLGDFDGLEYVYEVDGLEVPDPYGTRFTGKEHWGSMERLGKPVRTPVEGTDGTYDWEEDRLPQIPYEECIIYRIHPRGFTKHPSSGVEQAKRGTFAGIVDKIPYLKELGVTTLEIMPPVEFEEIIMPERGDSPFGPEKPDGRLNYWGYGRGYSFAPKSSYCSGAVKQPIKEFKDMVKALHKAGLELVMELFFDGREAPSHVLDAVRYWVQEYHVDGVHLVGSAPLKLLGEDPYLSRLKLFAAGWDGVEPGDGKHLAQYNDGFMMDMRGFLKGDEGHMNHLAYHTRNNPEKVGVINYMANTNGFTMMDMVSYDRKHNEANGEDNRDGTDYNLSWNCGEEGPSRKKRIVQMRRKQLRNAMVLLFLSQGTPLLMAGDEFGRTKKGNNNSYCQDNEISWVNWKLQDTNRGLYQFARSLIAFRKEHPIFHMPKEPALLDYNSVGLPDVSYHGLKTWCPMFDNYCRQLGILYCGKYGKKDGAEDNYFYVAYNMYWEPCEFALPNLPKELKWYVALNTDSEQGIYPEGSEALPDSQKRMMVMARSIVVLIGREGGDSPDGTKEMPDAGAGTKPGAEPGAKPGAKSGAKPGAKPKAEPGTKTGAGQGTAAGKGRKRSGNTKGADHHVKSGNTQLH</sequence>
<feature type="compositionally biased region" description="Low complexity" evidence="2">
    <location>
        <begin position="628"/>
        <end position="661"/>
    </location>
</feature>
<dbReference type="SUPFAM" id="SSF51011">
    <property type="entry name" value="Glycosyl hydrolase domain"/>
    <property type="match status" value="1"/>
</dbReference>
<dbReference type="InterPro" id="IPR014756">
    <property type="entry name" value="Ig_E-set"/>
</dbReference>
<comment type="caution">
    <text evidence="4">The sequence shown here is derived from an EMBL/GenBank/DDBJ whole genome shotgun (WGS) entry which is preliminary data.</text>
</comment>
<dbReference type="Gene3D" id="3.20.20.80">
    <property type="entry name" value="Glycosidases"/>
    <property type="match status" value="2"/>
</dbReference>
<feature type="region of interest" description="Disordered" evidence="2">
    <location>
        <begin position="613"/>
        <end position="695"/>
    </location>
</feature>
<protein>
    <recommendedName>
        <fullName evidence="3">Glycosyl hydrolase family 13 catalytic domain-containing protein</fullName>
    </recommendedName>
</protein>
<reference evidence="4 5" key="1">
    <citation type="submission" date="2011-04" db="EMBL/GenBank/DDBJ databases">
        <title>The Genome Sequence of Clostridium citroniae WAL-19142.</title>
        <authorList>
            <consortium name="The Broad Institute Genome Sequencing Platform"/>
            <person name="Earl A."/>
            <person name="Ward D."/>
            <person name="Feldgarden M."/>
            <person name="Gevers D."/>
            <person name="Warren Y.A."/>
            <person name="Tyrrell K.L."/>
            <person name="Citron D.M."/>
            <person name="Goldstein E.J."/>
            <person name="Daigneault M."/>
            <person name="Allen-Vercoe E."/>
            <person name="Young S.K."/>
            <person name="Zeng Q."/>
            <person name="Gargeya S."/>
            <person name="Fitzgerald M."/>
            <person name="Haas B."/>
            <person name="Abouelleil A."/>
            <person name="Alvarado L."/>
            <person name="Arachchi H.M."/>
            <person name="Berlin A."/>
            <person name="Brown A."/>
            <person name="Chapman S.B."/>
            <person name="Chen Z."/>
            <person name="Dunbar C."/>
            <person name="Freedman E."/>
            <person name="Gearin G."/>
            <person name="Gellesch M."/>
            <person name="Goldberg J."/>
            <person name="Griggs A."/>
            <person name="Gujja S."/>
            <person name="Heilman E.R."/>
            <person name="Heiman D."/>
            <person name="Howarth C."/>
            <person name="Larson L."/>
            <person name="Lui A."/>
            <person name="MacDonald P.J."/>
            <person name="Mehta T."/>
            <person name="Montmayeur A."/>
            <person name="Murphy C."/>
            <person name="Neiman D."/>
            <person name="Pearson M."/>
            <person name="Priest M."/>
            <person name="Roberts A."/>
            <person name="Saif S."/>
            <person name="Shea T."/>
            <person name="Shenoy N."/>
            <person name="Sisk P."/>
            <person name="Stolte C."/>
            <person name="Sykes S."/>
            <person name="White J."/>
            <person name="Yandava C."/>
            <person name="Wortman J."/>
            <person name="Nusbaum C."/>
            <person name="Birren B."/>
        </authorList>
    </citation>
    <scope>NUCLEOTIDE SEQUENCE [LARGE SCALE GENOMIC DNA]</scope>
    <source>
        <strain evidence="4 5">WAL-19142</strain>
    </source>
</reference>
<dbReference type="EMBL" id="ADLK01000056">
    <property type="protein sequence ID" value="KMW11196.1"/>
    <property type="molecule type" value="Genomic_DNA"/>
</dbReference>
<dbReference type="SMART" id="SM00642">
    <property type="entry name" value="Aamy"/>
    <property type="match status" value="1"/>
</dbReference>